<dbReference type="RefSeq" id="WP_055651339.1">
    <property type="nucleotide sequence ID" value="NZ_CZAZ01000025.1"/>
</dbReference>
<dbReference type="Gene3D" id="2.70.98.10">
    <property type="match status" value="1"/>
</dbReference>
<dbReference type="SUPFAM" id="SSF74650">
    <property type="entry name" value="Galactose mutarotase-like"/>
    <property type="match status" value="1"/>
</dbReference>
<dbReference type="GO" id="GO:0030246">
    <property type="term" value="F:carbohydrate binding"/>
    <property type="evidence" value="ECO:0007669"/>
    <property type="project" value="InterPro"/>
</dbReference>
<protein>
    <recommendedName>
        <fullName evidence="3">Aldose 1-epimerase</fullName>
    </recommendedName>
</protein>
<dbReference type="InterPro" id="IPR014718">
    <property type="entry name" value="GH-type_carb-bd"/>
</dbReference>
<evidence type="ECO:0000313" key="1">
    <source>
        <dbReference type="EMBL" id="MUB62809.1"/>
    </source>
</evidence>
<dbReference type="InterPro" id="IPR011013">
    <property type="entry name" value="Gal_mutarotase_sf_dom"/>
</dbReference>
<reference evidence="1 2" key="1">
    <citation type="submission" date="2019-09" db="EMBL/GenBank/DDBJ databases">
        <title>Draft genome sequencing of Hungatella hathewayi 123Y-2.</title>
        <authorList>
            <person name="Lv Q."/>
            <person name="Li S."/>
        </authorList>
    </citation>
    <scope>NUCLEOTIDE SEQUENCE [LARGE SCALE GENOMIC DNA]</scope>
    <source>
        <strain evidence="1 2">123Y-2</strain>
    </source>
</reference>
<dbReference type="InterPro" id="IPR008183">
    <property type="entry name" value="Aldose_1/G6P_1-epimerase"/>
</dbReference>
<dbReference type="AlphaFoldDB" id="A0AAW9WCA6"/>
<dbReference type="GO" id="GO:0005975">
    <property type="term" value="P:carbohydrate metabolic process"/>
    <property type="evidence" value="ECO:0007669"/>
    <property type="project" value="InterPro"/>
</dbReference>
<evidence type="ECO:0008006" key="3">
    <source>
        <dbReference type="Google" id="ProtNLM"/>
    </source>
</evidence>
<dbReference type="GO" id="GO:0016853">
    <property type="term" value="F:isomerase activity"/>
    <property type="evidence" value="ECO:0007669"/>
    <property type="project" value="InterPro"/>
</dbReference>
<comment type="caution">
    <text evidence="1">The sequence shown here is derived from an EMBL/GenBank/DDBJ whole genome shotgun (WGS) entry which is preliminary data.</text>
</comment>
<gene>
    <name evidence="1" type="ORF">GNE07_07020</name>
</gene>
<dbReference type="EMBL" id="WNME01000003">
    <property type="protein sequence ID" value="MUB62809.1"/>
    <property type="molecule type" value="Genomic_DNA"/>
</dbReference>
<organism evidence="1 2">
    <name type="scientific">Hungatella hathewayi</name>
    <dbReference type="NCBI Taxonomy" id="154046"/>
    <lineage>
        <taxon>Bacteria</taxon>
        <taxon>Bacillati</taxon>
        <taxon>Bacillota</taxon>
        <taxon>Clostridia</taxon>
        <taxon>Lachnospirales</taxon>
        <taxon>Lachnospiraceae</taxon>
        <taxon>Hungatella</taxon>
    </lineage>
</organism>
<dbReference type="CDD" id="cd01081">
    <property type="entry name" value="Aldose_epim"/>
    <property type="match status" value="1"/>
</dbReference>
<dbReference type="Proteomes" id="UP000434223">
    <property type="component" value="Unassembled WGS sequence"/>
</dbReference>
<proteinExistence type="predicted"/>
<name>A0AAW9WCA6_9FIRM</name>
<evidence type="ECO:0000313" key="2">
    <source>
        <dbReference type="Proteomes" id="UP000434223"/>
    </source>
</evidence>
<accession>A0AAW9WCA6</accession>
<dbReference type="Pfam" id="PF01263">
    <property type="entry name" value="Aldose_epim"/>
    <property type="match status" value="1"/>
</dbReference>
<sequence>MKVRKTVWNGKEGYLLQNESMEVFVNPADGMNIYQIDWEGRHMIDWEEARYQRKATYGVPVLYPTPNRSENLKIQAYGKQYDARMHGLVKNLPFQVKTAETDGQAALVTGVLEWNEEQPDFAMFPFPSTLSITVKALPDEVVWSYQVDNRGEGELSYGIAIHPYFSKREQEVKISVPAASVMEMTEEKIPTGKLIPAGETVPDLRTPVLVDGLSLDHVYTDCPAGAYAEIFYKDCKVKLEATEEFGHIVVFTPDAPFFCVENQSCSTDCFNLFAKGYVRESGLQAVHAGQKKSGEVRFVFEKQD</sequence>